<organism evidence="2 3">
    <name type="scientific">Candidatus Obscuribacter phosphatis</name>
    <dbReference type="NCBI Taxonomy" id="1906157"/>
    <lineage>
        <taxon>Bacteria</taxon>
        <taxon>Bacillati</taxon>
        <taxon>Candidatus Melainabacteria</taxon>
        <taxon>Candidatus Obscuribacterales</taxon>
        <taxon>Candidatus Obscuribacteraceae</taxon>
        <taxon>Candidatus Obscuribacter</taxon>
    </lineage>
</organism>
<feature type="compositionally biased region" description="Low complexity" evidence="1">
    <location>
        <begin position="321"/>
        <end position="343"/>
    </location>
</feature>
<feature type="compositionally biased region" description="Polar residues" evidence="1">
    <location>
        <begin position="170"/>
        <end position="181"/>
    </location>
</feature>
<feature type="compositionally biased region" description="Low complexity" evidence="1">
    <location>
        <begin position="1"/>
        <end position="28"/>
    </location>
</feature>
<feature type="region of interest" description="Disordered" evidence="1">
    <location>
        <begin position="1"/>
        <end position="292"/>
    </location>
</feature>
<comment type="caution">
    <text evidence="2">The sequence shown here is derived from an EMBL/GenBank/DDBJ whole genome shotgun (WGS) entry which is preliminary data.</text>
</comment>
<feature type="compositionally biased region" description="Polar residues" evidence="1">
    <location>
        <begin position="413"/>
        <end position="441"/>
    </location>
</feature>
<feature type="region of interest" description="Disordered" evidence="1">
    <location>
        <begin position="958"/>
        <end position="983"/>
    </location>
</feature>
<sequence length="1594" mass="164214">MTQTGATTAQAGSATQAGGGLSQAASGNQAGGPTGGASQSGAVTQAGAATPQAGGSISQAGSGSALQTGGIAGQTGGNSQSIGNATQSGAQASTQTGTTASPAATTGNASSSQSTSPVGTATGNSAGSAAQTTSQQNDPSGGHSNSVNSANGNITTGAGNANAGSISNTQTSGTAAQSGGILSQAGAGTSPSGATSAATGNAPAGTNSTATGATSAVNPTGAAQTPAGGNVSQVSAQGSAANVQGGQAAATAAGNQQASNIGSISNGASSTTKEPTSTSSSAGGSSSGQSTGVTVDAAGKVVSVTASVGNPKDGASINIQAGPSGVSVGGSVTIGGVTVATSAKDSASSTPGNIATSTSSTTSAAGNTTTGIASTGVPTSSPSSVGGTGTGSMTSTGSSAGGTGIASGGTAGNQSSGTASGAQPSPNSTSAPNMPTGSASDPGSGGTSTASNAATSAGGAKSNDQSATPSFNGPANSNDPSNISSQATQQDPNGQPAQATQQDPNGQPAQATQQDPNGQPAQATQQDPNGQTKQTAQQTQAQSDNTNPVQNIQSSQISQPVYNVILPQTNGVPLEQLSQDQLLQVYLNLVNQTQSGNSPSPTNLVINPDFNGDGTVSASETIIANIIYVASQLSAGSDSVSAPAPAPAPTPTSESVPVQPVSTTQPDTSRVIEPLNLPNSINVSPIAAPTDAQIVEKVFDTILNSVLSDSFGQTSSSAFSSSNSSNTPAVDNTQIFDAQARAQELAQLQEAQRQQDLIIQQESLRQQESIRQQEAQRQADIESLRQAEIARLEELALLQQLNAVQVPGISVDSTQANQANSWGQPTIDSATYYGPIDDYIASNYPGWMNQTGNSAIEGSSFGSPIPEGSPTDGAAYAGFGSPYSDSTTNFVPQSPADPIYGGSFGVPYSDPMLAIHSDADDQTAFQNLPVTPANILNADDALIASQSVDDLVSFYTKGKPDSESEVRHNDAVRPSDPSAKEGIGFEAVPDKSEPFIQPGDRIDQAAMQYQIDEHLPDENGAKWQDLMDAQRSFAEALGALTENTRQQAEELTTRASEMLDNVMHGSGGLIAELDSQARYIKELEEAHARELEKERRLDFEHKEKERLVSEAKKRLDDDKDRKDRDHEKERRLAEEMAIMLAIRQQSEAEARARELRIRQEREVLQEMIRKDNLQEKYVVRENEDLTMIAVRKFKDPRVADLIFELNKKSVEVRWTGGKRSYYAKPGTVLILPSPRQVREWLARVGSGPKSSQEATGRGMAAVPGNAGQDERRANIEKIIGKIRESNDGLEGSVYSVRLGDTLRSIAMKHPDLRDVTLWKLLAVKNGLSTDTDSKGAPLAVLIRGAQLTIPSAEEISAYRSESSPAKPVVFEPQNMSSRAILEFATKPCGGCDRLLSQSASLCPACGYVFESVPVSSAPEDQATTFALPQGIPTSPLDDDHTVITSPNLETTHIDNDKTTLSLPEAGVSPSNPPSVPAPVISRAGDSHLLEVEGTRTIEAFSQTCRLVKVEIEVSGRRLKKQQLEVLNGENWIPVLAYEVGDDSSTRHEYSRDGRRKSISIDLPSVAVGQMVQNELSQNWEKYCERFLSGRKLSI</sequence>
<reference evidence="2" key="1">
    <citation type="submission" date="2021-02" db="EMBL/GenBank/DDBJ databases">
        <title>Genome-Resolved Metagenomics of a Microbial Community Performing Photosynthetic Biological Nutrient Removal.</title>
        <authorList>
            <person name="Mcdaniel E.A."/>
        </authorList>
    </citation>
    <scope>NUCLEOTIDE SEQUENCE</scope>
    <source>
        <strain evidence="2">UWPOB_OBS1</strain>
    </source>
</reference>
<feature type="compositionally biased region" description="Low complexity" evidence="1">
    <location>
        <begin position="447"/>
        <end position="462"/>
    </location>
</feature>
<dbReference type="EMBL" id="JAFLCK010000003">
    <property type="protein sequence ID" value="MBN8659508.1"/>
    <property type="molecule type" value="Genomic_DNA"/>
</dbReference>
<feature type="region of interest" description="Disordered" evidence="1">
    <location>
        <begin position="307"/>
        <end position="553"/>
    </location>
</feature>
<feature type="compositionally biased region" description="Polar residues" evidence="1">
    <location>
        <begin position="463"/>
        <end position="530"/>
    </location>
</feature>
<gene>
    <name evidence="2" type="ORF">J0M35_04040</name>
</gene>
<proteinExistence type="predicted"/>
<feature type="region of interest" description="Disordered" evidence="1">
    <location>
        <begin position="638"/>
        <end position="672"/>
    </location>
</feature>
<feature type="compositionally biased region" description="Low complexity" evidence="1">
    <location>
        <begin position="531"/>
        <end position="542"/>
    </location>
</feature>
<protein>
    <recommendedName>
        <fullName evidence="4">LysM domain-containing protein</fullName>
    </recommendedName>
</protein>
<name>A0A8J7PG82_9BACT</name>
<feature type="compositionally biased region" description="Low complexity" evidence="1">
    <location>
        <begin position="235"/>
        <end position="292"/>
    </location>
</feature>
<feature type="compositionally biased region" description="Low complexity" evidence="1">
    <location>
        <begin position="85"/>
        <end position="112"/>
    </location>
</feature>
<feature type="region of interest" description="Disordered" evidence="1">
    <location>
        <begin position="1246"/>
        <end position="1267"/>
    </location>
</feature>
<evidence type="ECO:0000256" key="1">
    <source>
        <dbReference type="SAM" id="MobiDB-lite"/>
    </source>
</evidence>
<feature type="compositionally biased region" description="Polar residues" evidence="1">
    <location>
        <begin position="543"/>
        <end position="553"/>
    </location>
</feature>
<evidence type="ECO:0000313" key="3">
    <source>
        <dbReference type="Proteomes" id="UP000664277"/>
    </source>
</evidence>
<feature type="compositionally biased region" description="Low complexity" evidence="1">
    <location>
        <begin position="148"/>
        <end position="169"/>
    </location>
</feature>
<feature type="compositionally biased region" description="Gly residues" evidence="1">
    <location>
        <begin position="399"/>
        <end position="411"/>
    </location>
</feature>
<evidence type="ECO:0008006" key="4">
    <source>
        <dbReference type="Google" id="ProtNLM"/>
    </source>
</evidence>
<feature type="compositionally biased region" description="Low complexity" evidence="1">
    <location>
        <begin position="185"/>
        <end position="216"/>
    </location>
</feature>
<accession>A0A8J7PG82</accession>
<feature type="compositionally biased region" description="Polar residues" evidence="1">
    <location>
        <begin position="138"/>
        <end position="147"/>
    </location>
</feature>
<evidence type="ECO:0000313" key="2">
    <source>
        <dbReference type="EMBL" id="MBN8659508.1"/>
    </source>
</evidence>
<feature type="compositionally biased region" description="Basic and acidic residues" evidence="1">
    <location>
        <begin position="958"/>
        <end position="973"/>
    </location>
</feature>
<feature type="compositionally biased region" description="Low complexity" evidence="1">
    <location>
        <begin position="119"/>
        <end position="137"/>
    </location>
</feature>
<dbReference type="Proteomes" id="UP000664277">
    <property type="component" value="Unassembled WGS sequence"/>
</dbReference>
<feature type="compositionally biased region" description="Low complexity" evidence="1">
    <location>
        <begin position="41"/>
        <end position="67"/>
    </location>
</feature>
<feature type="compositionally biased region" description="Low complexity" evidence="1">
    <location>
        <begin position="352"/>
        <end position="398"/>
    </location>
</feature>